<dbReference type="RefSeq" id="WP_184959253.1">
    <property type="nucleotide sequence ID" value="NZ_JACHIN010000001.1"/>
</dbReference>
<comment type="caution">
    <text evidence="2">The sequence shown here is derived from an EMBL/GenBank/DDBJ whole genome shotgun (WGS) entry which is preliminary data.</text>
</comment>
<dbReference type="Pfam" id="PF00903">
    <property type="entry name" value="Glyoxalase"/>
    <property type="match status" value="1"/>
</dbReference>
<evidence type="ECO:0000259" key="1">
    <source>
        <dbReference type="PROSITE" id="PS51819"/>
    </source>
</evidence>
<proteinExistence type="predicted"/>
<keyword evidence="2" id="KW-0456">Lyase</keyword>
<dbReference type="GO" id="GO:0016829">
    <property type="term" value="F:lyase activity"/>
    <property type="evidence" value="ECO:0007669"/>
    <property type="project" value="UniProtKB-KW"/>
</dbReference>
<dbReference type="InterPro" id="IPR029068">
    <property type="entry name" value="Glyas_Bleomycin-R_OHBP_Dase"/>
</dbReference>
<dbReference type="EMBL" id="JACHIN010000001">
    <property type="protein sequence ID" value="MBB5076116.1"/>
    <property type="molecule type" value="Genomic_DNA"/>
</dbReference>
<reference evidence="2 3" key="1">
    <citation type="submission" date="2020-08" db="EMBL/GenBank/DDBJ databases">
        <title>Genomic Encyclopedia of Type Strains, Phase IV (KMG-IV): sequencing the most valuable type-strain genomes for metagenomic binning, comparative biology and taxonomic classification.</title>
        <authorList>
            <person name="Goeker M."/>
        </authorList>
    </citation>
    <scope>NUCLEOTIDE SEQUENCE [LARGE SCALE GENOMIC DNA]</scope>
    <source>
        <strain evidence="2 3">DSM 45385</strain>
    </source>
</reference>
<keyword evidence="2" id="KW-0560">Oxidoreductase</keyword>
<feature type="domain" description="VOC" evidence="1">
    <location>
        <begin position="1"/>
        <end position="128"/>
    </location>
</feature>
<accession>A0A7W7ZZH4</accession>
<keyword evidence="3" id="KW-1185">Reference proteome</keyword>
<dbReference type="InterPro" id="IPR037523">
    <property type="entry name" value="VOC_core"/>
</dbReference>
<dbReference type="AlphaFoldDB" id="A0A7W7ZZH4"/>
<dbReference type="PANTHER" id="PTHR35006">
    <property type="entry name" value="GLYOXALASE FAMILY PROTEIN (AFU_ORTHOLOGUE AFUA_5G14830)"/>
    <property type="match status" value="1"/>
</dbReference>
<dbReference type="PANTHER" id="PTHR35006:SF2">
    <property type="entry name" value="GLYOXALASE FAMILY PROTEIN (AFU_ORTHOLOGUE AFUA_5G14830)"/>
    <property type="match status" value="1"/>
</dbReference>
<dbReference type="GO" id="GO:0051213">
    <property type="term" value="F:dioxygenase activity"/>
    <property type="evidence" value="ECO:0007669"/>
    <property type="project" value="UniProtKB-KW"/>
</dbReference>
<dbReference type="PROSITE" id="PS51819">
    <property type="entry name" value="VOC"/>
    <property type="match status" value="1"/>
</dbReference>
<dbReference type="InterPro" id="IPR004360">
    <property type="entry name" value="Glyas_Fos-R_dOase_dom"/>
</dbReference>
<gene>
    <name evidence="2" type="ORF">HNR40_001562</name>
</gene>
<keyword evidence="2" id="KW-0223">Dioxygenase</keyword>
<dbReference type="SUPFAM" id="SSF54593">
    <property type="entry name" value="Glyoxalase/Bleomycin resistance protein/Dihydroxybiphenyl dioxygenase"/>
    <property type="match status" value="1"/>
</dbReference>
<organism evidence="2 3">
    <name type="scientific">Nonomuraea endophytica</name>
    <dbReference type="NCBI Taxonomy" id="714136"/>
    <lineage>
        <taxon>Bacteria</taxon>
        <taxon>Bacillati</taxon>
        <taxon>Actinomycetota</taxon>
        <taxon>Actinomycetes</taxon>
        <taxon>Streptosporangiales</taxon>
        <taxon>Streptosporangiaceae</taxon>
        <taxon>Nonomuraea</taxon>
    </lineage>
</organism>
<sequence>MIGHIGVNVPDLESARTYYDALMPLLGFEKYLDMADQFAFRPAGGKPGTYLFFYPALTESAYSRHQTGLQHLAFMVKSRSAVRAAHDWAIGMECQILQKPRNFPEYPPPYYATYWLDPAGIMLEAVCHHDRP</sequence>
<evidence type="ECO:0000313" key="2">
    <source>
        <dbReference type="EMBL" id="MBB5076116.1"/>
    </source>
</evidence>
<evidence type="ECO:0000313" key="3">
    <source>
        <dbReference type="Proteomes" id="UP000568380"/>
    </source>
</evidence>
<protein>
    <submittedName>
        <fullName evidence="2">Catechol 2,3-dioxygenase-like lactoylglutathione lyase family enzyme</fullName>
    </submittedName>
</protein>
<dbReference type="Proteomes" id="UP000568380">
    <property type="component" value="Unassembled WGS sequence"/>
</dbReference>
<name>A0A7W7ZZH4_9ACTN</name>
<dbReference type="Gene3D" id="3.10.180.10">
    <property type="entry name" value="2,3-Dihydroxybiphenyl 1,2-Dioxygenase, domain 1"/>
    <property type="match status" value="1"/>
</dbReference>